<evidence type="ECO:0000256" key="1">
    <source>
        <dbReference type="SAM" id="MobiDB-lite"/>
    </source>
</evidence>
<organism evidence="2 3">
    <name type="scientific">Patagioenas fasciata monilis</name>
    <dbReference type="NCBI Taxonomy" id="372326"/>
    <lineage>
        <taxon>Eukaryota</taxon>
        <taxon>Metazoa</taxon>
        <taxon>Chordata</taxon>
        <taxon>Craniata</taxon>
        <taxon>Vertebrata</taxon>
        <taxon>Euteleostomi</taxon>
        <taxon>Archelosauria</taxon>
        <taxon>Archosauria</taxon>
        <taxon>Dinosauria</taxon>
        <taxon>Saurischia</taxon>
        <taxon>Theropoda</taxon>
        <taxon>Coelurosauria</taxon>
        <taxon>Aves</taxon>
        <taxon>Neognathae</taxon>
        <taxon>Neoaves</taxon>
        <taxon>Columbimorphae</taxon>
        <taxon>Columbiformes</taxon>
        <taxon>Columbidae</taxon>
        <taxon>Patagioenas</taxon>
    </lineage>
</organism>
<sequence>MVDEVEPWALCFAEAGMDVPNVILGEIFAFLLVSSECPGACRQMAQVSTDADQPKQRETKRKKKSLRGEKCKMRGKMKNCPFENSCREL</sequence>
<proteinExistence type="predicted"/>
<protein>
    <submittedName>
        <fullName evidence="2">Uncharacterized protein</fullName>
    </submittedName>
</protein>
<comment type="caution">
    <text evidence="2">The sequence shown here is derived from an EMBL/GenBank/DDBJ whole genome shotgun (WGS) entry which is preliminary data.</text>
</comment>
<accession>A0A1V4J4S2</accession>
<keyword evidence="3" id="KW-1185">Reference proteome</keyword>
<reference evidence="2 3" key="1">
    <citation type="submission" date="2016-02" db="EMBL/GenBank/DDBJ databases">
        <title>Band-tailed pigeon sequencing and assembly.</title>
        <authorList>
            <person name="Soares A.E."/>
            <person name="Novak B.J."/>
            <person name="Rice E.S."/>
            <person name="O'Connell B."/>
            <person name="Chang D."/>
            <person name="Weber S."/>
            <person name="Shapiro B."/>
        </authorList>
    </citation>
    <scope>NUCLEOTIDE SEQUENCE [LARGE SCALE GENOMIC DNA]</scope>
    <source>
        <strain evidence="2">BTP2013</strain>
        <tissue evidence="2">Blood</tissue>
    </source>
</reference>
<evidence type="ECO:0000313" key="3">
    <source>
        <dbReference type="Proteomes" id="UP000190648"/>
    </source>
</evidence>
<dbReference type="Proteomes" id="UP000190648">
    <property type="component" value="Unassembled WGS sequence"/>
</dbReference>
<gene>
    <name evidence="2" type="ORF">AV530_013962</name>
</gene>
<dbReference type="AlphaFoldDB" id="A0A1V4J4S2"/>
<feature type="region of interest" description="Disordered" evidence="1">
    <location>
        <begin position="48"/>
        <end position="68"/>
    </location>
</feature>
<dbReference type="EMBL" id="LSYS01009276">
    <property type="protein sequence ID" value="OPJ67262.1"/>
    <property type="molecule type" value="Genomic_DNA"/>
</dbReference>
<evidence type="ECO:0000313" key="2">
    <source>
        <dbReference type="EMBL" id="OPJ67262.1"/>
    </source>
</evidence>
<name>A0A1V4J4S2_PATFA</name>